<evidence type="ECO:0000256" key="2">
    <source>
        <dbReference type="ARBA" id="ARBA00022448"/>
    </source>
</evidence>
<evidence type="ECO:0000313" key="9">
    <source>
        <dbReference type="Proteomes" id="UP001431783"/>
    </source>
</evidence>
<dbReference type="SUPFAM" id="SSF103473">
    <property type="entry name" value="MFS general substrate transporter"/>
    <property type="match status" value="1"/>
</dbReference>
<evidence type="ECO:0000259" key="7">
    <source>
        <dbReference type="PROSITE" id="PS50850"/>
    </source>
</evidence>
<accession>A0AAW1UNE0</accession>
<feature type="domain" description="Major facilitator superfamily (MFS) profile" evidence="7">
    <location>
        <begin position="35"/>
        <end position="509"/>
    </location>
</feature>
<reference evidence="8 9" key="1">
    <citation type="submission" date="2023-03" db="EMBL/GenBank/DDBJ databases">
        <title>Genome insight into feeding habits of ladybird beetles.</title>
        <authorList>
            <person name="Li H.-S."/>
            <person name="Huang Y.-H."/>
            <person name="Pang H."/>
        </authorList>
    </citation>
    <scope>NUCLEOTIDE SEQUENCE [LARGE SCALE GENOMIC DNA]</scope>
    <source>
        <strain evidence="8">SYSU_2023b</strain>
        <tissue evidence="8">Whole body</tissue>
    </source>
</reference>
<sequence>MGASDNQRKSINLEEPVGFDDAITLTGYGKFHYECLVACAICVVTLGFQNGITSYIFPAAQCELGLESSQLGFLNVAFLIGGMSSSFFWGILADAKGRKYVLMTSLLLDASITLLLSVCNNVICLTICRFLNGFLMGAPGSIIFSYAGEFQPPKLLSGIICAAGLFFTSSWLLLPILAWAILPLNVHFTIGSWFIISPWRLYLIFIAIPEGILGLWFIRLPESPKYLLAVGKAEEALDILRNIFAANSGKDPDDYPVKKLSTNETIVKEDYSKDYGTLEKAIRILQEVWNQIKCLFKSPLLYMTFLTCTIMFTNMFGVFGLGLWLPELFIRFQRYAELHPNETISVSKLATLSVVKNQTCDATFDLSVIQNTVFMGITSLITSGFCGYISTKVSIKTVPFVCMLMGGLASTSIYWLRSATQNVIVACIFQASMIVANMSLSGVVVELFPTNVGGIAICLVMFIGRMGAMTSNIVFGLLMDKHCEIPIFAVAINVLLGTLLCWFIPTSKTKEKSRKTSSIDRRAIEISLVTMPEIKTENTEVS</sequence>
<feature type="transmembrane region" description="Helical" evidence="6">
    <location>
        <begin position="35"/>
        <end position="57"/>
    </location>
</feature>
<dbReference type="InterPro" id="IPR020846">
    <property type="entry name" value="MFS_dom"/>
</dbReference>
<feature type="transmembrane region" description="Helical" evidence="6">
    <location>
        <begin position="129"/>
        <end position="148"/>
    </location>
</feature>
<dbReference type="InterPro" id="IPR036259">
    <property type="entry name" value="MFS_trans_sf"/>
</dbReference>
<evidence type="ECO:0000256" key="5">
    <source>
        <dbReference type="ARBA" id="ARBA00023136"/>
    </source>
</evidence>
<dbReference type="Pfam" id="PF07690">
    <property type="entry name" value="MFS_1"/>
    <property type="match status" value="1"/>
</dbReference>
<dbReference type="InterPro" id="IPR011701">
    <property type="entry name" value="MFS"/>
</dbReference>
<dbReference type="GO" id="GO:0016020">
    <property type="term" value="C:membrane"/>
    <property type="evidence" value="ECO:0007669"/>
    <property type="project" value="UniProtKB-SubCell"/>
</dbReference>
<dbReference type="GO" id="GO:0022857">
    <property type="term" value="F:transmembrane transporter activity"/>
    <property type="evidence" value="ECO:0007669"/>
    <property type="project" value="InterPro"/>
</dbReference>
<feature type="transmembrane region" description="Helical" evidence="6">
    <location>
        <begin position="100"/>
        <end position="123"/>
    </location>
</feature>
<feature type="transmembrane region" description="Helical" evidence="6">
    <location>
        <begin position="398"/>
        <end position="417"/>
    </location>
</feature>
<feature type="transmembrane region" description="Helical" evidence="6">
    <location>
        <begin position="455"/>
        <end position="479"/>
    </location>
</feature>
<keyword evidence="9" id="KW-1185">Reference proteome</keyword>
<evidence type="ECO:0000256" key="1">
    <source>
        <dbReference type="ARBA" id="ARBA00004141"/>
    </source>
</evidence>
<protein>
    <recommendedName>
        <fullName evidence="7">Major facilitator superfamily (MFS) profile domain-containing protein</fullName>
    </recommendedName>
</protein>
<feature type="transmembrane region" description="Helical" evidence="6">
    <location>
        <begin position="300"/>
        <end position="325"/>
    </location>
</feature>
<dbReference type="PROSITE" id="PS50850">
    <property type="entry name" value="MFS"/>
    <property type="match status" value="1"/>
</dbReference>
<dbReference type="PANTHER" id="PTHR23511">
    <property type="entry name" value="SYNAPTIC VESICLE GLYCOPROTEIN 2"/>
    <property type="match status" value="1"/>
</dbReference>
<proteinExistence type="predicted"/>
<feature type="transmembrane region" description="Helical" evidence="6">
    <location>
        <begin position="155"/>
        <end position="181"/>
    </location>
</feature>
<feature type="transmembrane region" description="Helical" evidence="6">
    <location>
        <begin position="485"/>
        <end position="505"/>
    </location>
</feature>
<dbReference type="EMBL" id="JARQZJ010000093">
    <property type="protein sequence ID" value="KAK9884629.1"/>
    <property type="molecule type" value="Genomic_DNA"/>
</dbReference>
<evidence type="ECO:0000313" key="8">
    <source>
        <dbReference type="EMBL" id="KAK9884629.1"/>
    </source>
</evidence>
<feature type="transmembrane region" description="Helical" evidence="6">
    <location>
        <begin position="72"/>
        <end position="93"/>
    </location>
</feature>
<keyword evidence="2" id="KW-0813">Transport</keyword>
<name>A0AAW1UNE0_9CUCU</name>
<dbReference type="AlphaFoldDB" id="A0AAW1UNE0"/>
<feature type="transmembrane region" description="Helical" evidence="6">
    <location>
        <begin position="423"/>
        <end position="448"/>
    </location>
</feature>
<evidence type="ECO:0000256" key="6">
    <source>
        <dbReference type="SAM" id="Phobius"/>
    </source>
</evidence>
<feature type="transmembrane region" description="Helical" evidence="6">
    <location>
        <begin position="201"/>
        <end position="218"/>
    </location>
</feature>
<comment type="subcellular location">
    <subcellularLocation>
        <location evidence="1">Membrane</location>
        <topology evidence="1">Multi-pass membrane protein</topology>
    </subcellularLocation>
</comment>
<dbReference type="PANTHER" id="PTHR23511:SF38">
    <property type="entry name" value="SYNAPTIC VESICLE 2-RELATED PROTEIN-LIKE PROTEIN"/>
    <property type="match status" value="1"/>
</dbReference>
<feature type="transmembrane region" description="Helical" evidence="6">
    <location>
        <begin position="373"/>
        <end position="391"/>
    </location>
</feature>
<keyword evidence="5 6" id="KW-0472">Membrane</keyword>
<comment type="caution">
    <text evidence="8">The sequence shown here is derived from an EMBL/GenBank/DDBJ whole genome shotgun (WGS) entry which is preliminary data.</text>
</comment>
<gene>
    <name evidence="8" type="ORF">WA026_007469</name>
</gene>
<keyword evidence="3 6" id="KW-0812">Transmembrane</keyword>
<organism evidence="8 9">
    <name type="scientific">Henosepilachna vigintioctopunctata</name>
    <dbReference type="NCBI Taxonomy" id="420089"/>
    <lineage>
        <taxon>Eukaryota</taxon>
        <taxon>Metazoa</taxon>
        <taxon>Ecdysozoa</taxon>
        <taxon>Arthropoda</taxon>
        <taxon>Hexapoda</taxon>
        <taxon>Insecta</taxon>
        <taxon>Pterygota</taxon>
        <taxon>Neoptera</taxon>
        <taxon>Endopterygota</taxon>
        <taxon>Coleoptera</taxon>
        <taxon>Polyphaga</taxon>
        <taxon>Cucujiformia</taxon>
        <taxon>Coccinelloidea</taxon>
        <taxon>Coccinellidae</taxon>
        <taxon>Epilachninae</taxon>
        <taxon>Epilachnini</taxon>
        <taxon>Henosepilachna</taxon>
    </lineage>
</organism>
<keyword evidence="4 6" id="KW-1133">Transmembrane helix</keyword>
<dbReference type="Gene3D" id="1.20.1250.20">
    <property type="entry name" value="MFS general substrate transporter like domains"/>
    <property type="match status" value="1"/>
</dbReference>
<evidence type="ECO:0000256" key="4">
    <source>
        <dbReference type="ARBA" id="ARBA00022989"/>
    </source>
</evidence>
<evidence type="ECO:0000256" key="3">
    <source>
        <dbReference type="ARBA" id="ARBA00022692"/>
    </source>
</evidence>
<dbReference type="Proteomes" id="UP001431783">
    <property type="component" value="Unassembled WGS sequence"/>
</dbReference>